<dbReference type="Proteomes" id="UP000500857">
    <property type="component" value="Chromosome"/>
</dbReference>
<dbReference type="EMBL" id="CP051167">
    <property type="protein sequence ID" value="QIZ73886.1"/>
    <property type="molecule type" value="Genomic_DNA"/>
</dbReference>
<name>A0A6H1U632_9CYAN</name>
<organism evidence="2 3">
    <name type="scientific">Oxynema aestuarii AP17</name>
    <dbReference type="NCBI Taxonomy" id="2064643"/>
    <lineage>
        <taxon>Bacteria</taxon>
        <taxon>Bacillati</taxon>
        <taxon>Cyanobacteriota</taxon>
        <taxon>Cyanophyceae</taxon>
        <taxon>Oscillatoriophycideae</taxon>
        <taxon>Oscillatoriales</taxon>
        <taxon>Oscillatoriaceae</taxon>
        <taxon>Oxynema</taxon>
        <taxon>Oxynema aestuarii</taxon>
    </lineage>
</organism>
<dbReference type="KEGG" id="oxy:HCG48_22195"/>
<gene>
    <name evidence="2" type="ORF">HCG48_22195</name>
</gene>
<protein>
    <submittedName>
        <fullName evidence="2">Uncharacterized protein</fullName>
    </submittedName>
</protein>
<reference evidence="2 3" key="1">
    <citation type="submission" date="2020-04" db="EMBL/GenBank/DDBJ databases">
        <authorList>
            <person name="Basu S."/>
            <person name="Maruthanayagam V."/>
            <person name="Chakraborty S."/>
            <person name="Pramanik A."/>
            <person name="Mukherjee J."/>
            <person name="Brink B."/>
        </authorList>
    </citation>
    <scope>NUCLEOTIDE SEQUENCE [LARGE SCALE GENOMIC DNA]</scope>
    <source>
        <strain evidence="2 3">AP17</strain>
    </source>
</reference>
<evidence type="ECO:0000256" key="1">
    <source>
        <dbReference type="SAM" id="MobiDB-lite"/>
    </source>
</evidence>
<sequence length="90" mass="9941">MADPASALPPPEDLPEEILRTEIITEARSPVDGRPLTPSEYATVENPVQTARFGRSRPRTTIAEPPDAIAPEPIVEQLPVREILRSIFPF</sequence>
<keyword evidence="3" id="KW-1185">Reference proteome</keyword>
<evidence type="ECO:0000313" key="2">
    <source>
        <dbReference type="EMBL" id="QIZ73886.1"/>
    </source>
</evidence>
<proteinExistence type="predicted"/>
<feature type="region of interest" description="Disordered" evidence="1">
    <location>
        <begin position="48"/>
        <end position="68"/>
    </location>
</feature>
<dbReference type="AlphaFoldDB" id="A0A6H1U632"/>
<accession>A0A6H1U632</accession>
<evidence type="ECO:0000313" key="3">
    <source>
        <dbReference type="Proteomes" id="UP000500857"/>
    </source>
</evidence>